<organism evidence="1 2">
    <name type="scientific">Linderina pennispora</name>
    <dbReference type="NCBI Taxonomy" id="61395"/>
    <lineage>
        <taxon>Eukaryota</taxon>
        <taxon>Fungi</taxon>
        <taxon>Fungi incertae sedis</taxon>
        <taxon>Zoopagomycota</taxon>
        <taxon>Kickxellomycotina</taxon>
        <taxon>Kickxellomycetes</taxon>
        <taxon>Kickxellales</taxon>
        <taxon>Kickxellaceae</taxon>
        <taxon>Linderina</taxon>
    </lineage>
</organism>
<name>A0A1Y1VYJ6_9FUNG</name>
<reference evidence="1 2" key="1">
    <citation type="submission" date="2016-07" db="EMBL/GenBank/DDBJ databases">
        <title>Pervasive Adenine N6-methylation of Active Genes in Fungi.</title>
        <authorList>
            <consortium name="DOE Joint Genome Institute"/>
            <person name="Mondo S.J."/>
            <person name="Dannebaum R.O."/>
            <person name="Kuo R.C."/>
            <person name="Labutti K."/>
            <person name="Haridas S."/>
            <person name="Kuo A."/>
            <person name="Salamov A."/>
            <person name="Ahrendt S.R."/>
            <person name="Lipzen A."/>
            <person name="Sullivan W."/>
            <person name="Andreopoulos W.B."/>
            <person name="Clum A."/>
            <person name="Lindquist E."/>
            <person name="Daum C."/>
            <person name="Ramamoorthy G.K."/>
            <person name="Gryganskyi A."/>
            <person name="Culley D."/>
            <person name="Magnuson J.K."/>
            <person name="James T.Y."/>
            <person name="O'Malley M.A."/>
            <person name="Stajich J.E."/>
            <person name="Spatafora J.W."/>
            <person name="Visel A."/>
            <person name="Grigoriev I.V."/>
        </authorList>
    </citation>
    <scope>NUCLEOTIDE SEQUENCE [LARGE SCALE GENOMIC DNA]</scope>
    <source>
        <strain evidence="1 2">ATCC 12442</strain>
    </source>
</reference>
<dbReference type="Proteomes" id="UP000193922">
    <property type="component" value="Unassembled WGS sequence"/>
</dbReference>
<dbReference type="GeneID" id="63808639"/>
<comment type="caution">
    <text evidence="1">The sequence shown here is derived from an EMBL/GenBank/DDBJ whole genome shotgun (WGS) entry which is preliminary data.</text>
</comment>
<gene>
    <name evidence="1" type="ORF">DL89DRAFT_70103</name>
</gene>
<evidence type="ECO:0000313" key="1">
    <source>
        <dbReference type="EMBL" id="ORX66340.1"/>
    </source>
</evidence>
<dbReference type="RefSeq" id="XP_040740350.1">
    <property type="nucleotide sequence ID" value="XM_040891991.1"/>
</dbReference>
<proteinExistence type="predicted"/>
<protein>
    <submittedName>
        <fullName evidence="1">Uncharacterized protein</fullName>
    </submittedName>
</protein>
<dbReference type="AlphaFoldDB" id="A0A1Y1VYJ6"/>
<dbReference type="EMBL" id="MCFD01000016">
    <property type="protein sequence ID" value="ORX66340.1"/>
    <property type="molecule type" value="Genomic_DNA"/>
</dbReference>
<evidence type="ECO:0000313" key="2">
    <source>
        <dbReference type="Proteomes" id="UP000193922"/>
    </source>
</evidence>
<accession>A0A1Y1VYJ6</accession>
<keyword evidence="2" id="KW-1185">Reference proteome</keyword>
<sequence length="151" mass="16974">MVMTAARLSRNALAPCPSLYVKGTTLPAACVHTLRTFELSQSRRFHHLQSTAPCWQGRGSSADPGHCLSGSRACLCSRRDTGWKFVGKFCFFHWSSKLRICPQKSTHVLYQHLSEWAMVRRRPLLCSSAACCTVCCCCGYQQRVAAWLSLW</sequence>